<keyword evidence="7" id="KW-1185">Reference proteome</keyword>
<dbReference type="EC" id="3.6.4.13" evidence="1"/>
<name>A0A183E8V5_9BILA</name>
<protein>
    <recommendedName>
        <fullName evidence="1">RNA helicase</fullName>
        <ecNumber evidence="1">3.6.4.13</ecNumber>
    </recommendedName>
</protein>
<dbReference type="PANTHER" id="PTHR18934">
    <property type="entry name" value="ATP-DEPENDENT RNA HELICASE"/>
    <property type="match status" value="1"/>
</dbReference>
<dbReference type="GO" id="GO:0004386">
    <property type="term" value="F:helicase activity"/>
    <property type="evidence" value="ECO:0007669"/>
    <property type="project" value="TreeGrafter"/>
</dbReference>
<dbReference type="GO" id="GO:0071013">
    <property type="term" value="C:catalytic step 2 spliceosome"/>
    <property type="evidence" value="ECO:0007669"/>
    <property type="project" value="TreeGrafter"/>
</dbReference>
<dbReference type="SUPFAM" id="SSF52540">
    <property type="entry name" value="P-loop containing nucleoside triphosphate hydrolases"/>
    <property type="match status" value="2"/>
</dbReference>
<dbReference type="PROSITE" id="PS51194">
    <property type="entry name" value="HELICASE_CTER"/>
    <property type="match status" value="1"/>
</dbReference>
<accession>A0A183E8V5</accession>
<reference evidence="8" key="1">
    <citation type="submission" date="2016-06" db="UniProtKB">
        <authorList>
            <consortium name="WormBaseParasite"/>
        </authorList>
    </citation>
    <scope>IDENTIFICATION</scope>
</reference>
<dbReference type="PANTHER" id="PTHR18934:SF118">
    <property type="entry name" value="ATP-DEPENDENT RNA HELICASE DHX33"/>
    <property type="match status" value="1"/>
</dbReference>
<dbReference type="Gene3D" id="3.40.50.300">
    <property type="entry name" value="P-loop containing nucleotide triphosphate hydrolases"/>
    <property type="match status" value="2"/>
</dbReference>
<feature type="domain" description="Helicase C-terminal" evidence="5">
    <location>
        <begin position="47"/>
        <end position="258"/>
    </location>
</feature>
<evidence type="ECO:0000256" key="1">
    <source>
        <dbReference type="ARBA" id="ARBA00012552"/>
    </source>
</evidence>
<keyword evidence="3" id="KW-0067">ATP-binding</keyword>
<sequence length="258" mass="28841">MSATLETDALSEYFDNAPVFFVQGRTYPVQVFYANSLDKKDDDYLFNVIATVLQIHRTEPMRSDVLAFLTGQEEIETACKKIEEASKLVTGNIVALPLYANLPPITQMRGTRRVIFATNIAETSLTIPGIRIVVDSGKVKTNSKVEARNFLFHKAEAVGVGRTGSILPIASTSWRGLSDYLFHSRLKNRTYHPDRGIDVLRVEDVSQSSAMQRAGRAGRESPGKCFRVYSEKHFFSLPKNTTPEILRSNLSTVMLFAN</sequence>
<keyword evidence="2" id="KW-0378">Hydrolase</keyword>
<dbReference type="SMART" id="SM00490">
    <property type="entry name" value="HELICc"/>
    <property type="match status" value="1"/>
</dbReference>
<dbReference type="GO" id="GO:0003723">
    <property type="term" value="F:RNA binding"/>
    <property type="evidence" value="ECO:0007669"/>
    <property type="project" value="TreeGrafter"/>
</dbReference>
<dbReference type="WBParaSite" id="GPUH_0001741801-mRNA-1">
    <property type="protein sequence ID" value="GPUH_0001741801-mRNA-1"/>
    <property type="gene ID" value="GPUH_0001741801"/>
</dbReference>
<dbReference type="Proteomes" id="UP000271098">
    <property type="component" value="Unassembled WGS sequence"/>
</dbReference>
<evidence type="ECO:0000256" key="3">
    <source>
        <dbReference type="ARBA" id="ARBA00022806"/>
    </source>
</evidence>
<dbReference type="EMBL" id="UYRT01085119">
    <property type="protein sequence ID" value="VDN29721.1"/>
    <property type="molecule type" value="Genomic_DNA"/>
</dbReference>
<keyword evidence="3" id="KW-0347">Helicase</keyword>
<proteinExistence type="predicted"/>
<evidence type="ECO:0000313" key="7">
    <source>
        <dbReference type="Proteomes" id="UP000271098"/>
    </source>
</evidence>
<comment type="catalytic activity">
    <reaction evidence="4">
        <text>ATP + H2O = ADP + phosphate + H(+)</text>
        <dbReference type="Rhea" id="RHEA:13065"/>
        <dbReference type="ChEBI" id="CHEBI:15377"/>
        <dbReference type="ChEBI" id="CHEBI:15378"/>
        <dbReference type="ChEBI" id="CHEBI:30616"/>
        <dbReference type="ChEBI" id="CHEBI:43474"/>
        <dbReference type="ChEBI" id="CHEBI:456216"/>
        <dbReference type="EC" id="3.6.4.13"/>
    </reaction>
</comment>
<dbReference type="CDD" id="cd18791">
    <property type="entry name" value="SF2_C_RHA"/>
    <property type="match status" value="1"/>
</dbReference>
<keyword evidence="3" id="KW-0547">Nucleotide-binding</keyword>
<dbReference type="InterPro" id="IPR027417">
    <property type="entry name" value="P-loop_NTPase"/>
</dbReference>
<evidence type="ECO:0000256" key="2">
    <source>
        <dbReference type="ARBA" id="ARBA00022801"/>
    </source>
</evidence>
<dbReference type="AlphaFoldDB" id="A0A183E8V5"/>
<dbReference type="OrthoDB" id="10253254at2759"/>
<evidence type="ECO:0000313" key="8">
    <source>
        <dbReference type="WBParaSite" id="GPUH_0001741801-mRNA-1"/>
    </source>
</evidence>
<evidence type="ECO:0000256" key="4">
    <source>
        <dbReference type="ARBA" id="ARBA00047984"/>
    </source>
</evidence>
<organism evidence="8">
    <name type="scientific">Gongylonema pulchrum</name>
    <dbReference type="NCBI Taxonomy" id="637853"/>
    <lineage>
        <taxon>Eukaryota</taxon>
        <taxon>Metazoa</taxon>
        <taxon>Ecdysozoa</taxon>
        <taxon>Nematoda</taxon>
        <taxon>Chromadorea</taxon>
        <taxon>Rhabditida</taxon>
        <taxon>Spirurina</taxon>
        <taxon>Spiruromorpha</taxon>
        <taxon>Spiruroidea</taxon>
        <taxon>Gongylonematidae</taxon>
        <taxon>Gongylonema</taxon>
    </lineage>
</organism>
<gene>
    <name evidence="6" type="ORF">GPUH_LOCUS17396</name>
</gene>
<evidence type="ECO:0000259" key="5">
    <source>
        <dbReference type="PROSITE" id="PS51194"/>
    </source>
</evidence>
<dbReference type="InterPro" id="IPR001650">
    <property type="entry name" value="Helicase_C-like"/>
</dbReference>
<evidence type="ECO:0000313" key="6">
    <source>
        <dbReference type="EMBL" id="VDN29721.1"/>
    </source>
</evidence>
<reference evidence="6 7" key="2">
    <citation type="submission" date="2018-11" db="EMBL/GenBank/DDBJ databases">
        <authorList>
            <consortium name="Pathogen Informatics"/>
        </authorList>
    </citation>
    <scope>NUCLEOTIDE SEQUENCE [LARGE SCALE GENOMIC DNA]</scope>
</reference>